<keyword evidence="8" id="KW-1133">Transmembrane helix</keyword>
<dbReference type="GO" id="GO:0005743">
    <property type="term" value="C:mitochondrial inner membrane"/>
    <property type="evidence" value="ECO:0007669"/>
    <property type="project" value="UniProtKB-SubCell"/>
</dbReference>
<evidence type="ECO:0000256" key="4">
    <source>
        <dbReference type="ARBA" id="ARBA00022741"/>
    </source>
</evidence>
<evidence type="ECO:0000313" key="17">
    <source>
        <dbReference type="EMBL" id="KAK1002810.1"/>
    </source>
</evidence>
<dbReference type="GO" id="GO:0005524">
    <property type="term" value="F:ATP binding"/>
    <property type="evidence" value="ECO:0007669"/>
    <property type="project" value="UniProtKB-KW"/>
</dbReference>
<organism evidence="17 18">
    <name type="scientific">Friedmanniomyces endolithicus</name>
    <dbReference type="NCBI Taxonomy" id="329885"/>
    <lineage>
        <taxon>Eukaryota</taxon>
        <taxon>Fungi</taxon>
        <taxon>Dikarya</taxon>
        <taxon>Ascomycota</taxon>
        <taxon>Pezizomycotina</taxon>
        <taxon>Dothideomycetes</taxon>
        <taxon>Dothideomycetidae</taxon>
        <taxon>Mycosphaerellales</taxon>
        <taxon>Teratosphaeriaceae</taxon>
        <taxon>Friedmanniomyces</taxon>
    </lineage>
</organism>
<dbReference type="Proteomes" id="UP001175353">
    <property type="component" value="Unassembled WGS sequence"/>
</dbReference>
<dbReference type="InterPro" id="IPR003593">
    <property type="entry name" value="AAA+_ATPase"/>
</dbReference>
<dbReference type="InterPro" id="IPR050747">
    <property type="entry name" value="Mitochondrial_chaperone_BCS1"/>
</dbReference>
<evidence type="ECO:0000256" key="9">
    <source>
        <dbReference type="ARBA" id="ARBA00023128"/>
    </source>
</evidence>
<evidence type="ECO:0000313" key="18">
    <source>
        <dbReference type="Proteomes" id="UP001175353"/>
    </source>
</evidence>
<keyword evidence="18" id="KW-1185">Reference proteome</keyword>
<gene>
    <name evidence="16" type="ORF">LTR82_006062</name>
    <name evidence="17" type="ORF">LTR91_004952</name>
</gene>
<dbReference type="GO" id="GO:0016887">
    <property type="term" value="F:ATP hydrolysis activity"/>
    <property type="evidence" value="ECO:0007669"/>
    <property type="project" value="InterPro"/>
</dbReference>
<comment type="caution">
    <text evidence="17">The sequence shown here is derived from an EMBL/GenBank/DDBJ whole genome shotgun (WGS) entry which is preliminary data.</text>
</comment>
<evidence type="ECO:0000259" key="15">
    <source>
        <dbReference type="SMART" id="SM01024"/>
    </source>
</evidence>
<evidence type="ECO:0000259" key="14">
    <source>
        <dbReference type="SMART" id="SM00382"/>
    </source>
</evidence>
<dbReference type="EMBL" id="JASUXU010000014">
    <property type="protein sequence ID" value="KAK0323131.1"/>
    <property type="molecule type" value="Genomic_DNA"/>
</dbReference>
<evidence type="ECO:0008006" key="19">
    <source>
        <dbReference type="Google" id="ProtNLM"/>
    </source>
</evidence>
<keyword evidence="5" id="KW-0999">Mitochondrion inner membrane</keyword>
<comment type="subcellular location">
    <subcellularLocation>
        <location evidence="1">Mitochondrion inner membrane</location>
        <topology evidence="1">Single-pass membrane protein</topology>
    </subcellularLocation>
</comment>
<reference evidence="17" key="2">
    <citation type="submission" date="2023-06" db="EMBL/GenBank/DDBJ databases">
        <title>Black Yeasts Isolated from many extreme environments.</title>
        <authorList>
            <person name="Coleine C."/>
            <person name="Stajich J.E."/>
            <person name="Selbmann L."/>
        </authorList>
    </citation>
    <scope>NUCLEOTIDE SEQUENCE</scope>
    <source>
        <strain evidence="17">CCFEE 5200</strain>
    </source>
</reference>
<dbReference type="Pfam" id="PF25426">
    <property type="entry name" value="AAA_lid_BCS1"/>
    <property type="match status" value="1"/>
</dbReference>
<comment type="catalytic activity">
    <reaction evidence="11">
        <text>ATP + H2O = ADP + phosphate + H(+)</text>
        <dbReference type="Rhea" id="RHEA:13065"/>
        <dbReference type="ChEBI" id="CHEBI:15377"/>
        <dbReference type="ChEBI" id="CHEBI:15378"/>
        <dbReference type="ChEBI" id="CHEBI:30616"/>
        <dbReference type="ChEBI" id="CHEBI:43474"/>
        <dbReference type="ChEBI" id="CHEBI:456216"/>
    </reaction>
    <physiologicalReaction direction="left-to-right" evidence="11">
        <dbReference type="Rhea" id="RHEA:13066"/>
    </physiologicalReaction>
</comment>
<dbReference type="PANTHER" id="PTHR23070">
    <property type="entry name" value="BCS1 AAA-TYPE ATPASE"/>
    <property type="match status" value="1"/>
</dbReference>
<dbReference type="SUPFAM" id="SSF52540">
    <property type="entry name" value="P-loop containing nucleoside triphosphate hydrolases"/>
    <property type="match status" value="1"/>
</dbReference>
<evidence type="ECO:0000256" key="8">
    <source>
        <dbReference type="ARBA" id="ARBA00022989"/>
    </source>
</evidence>
<feature type="domain" description="AAA+ ATPase" evidence="14">
    <location>
        <begin position="298"/>
        <end position="440"/>
    </location>
</feature>
<comment type="similarity">
    <text evidence="2">Belongs to the AAA ATPase family. BCS1 subfamily.</text>
</comment>
<dbReference type="SMART" id="SM01024">
    <property type="entry name" value="BCS1_N"/>
    <property type="match status" value="1"/>
</dbReference>
<sequence>MPQTGHLLGLRPLGGLFTVLMKNSDAIAASSPETILARFFEMLEGTSTATRVTFTLVTPLVMLGMVLAKHKYLVSALSGVEKMILSSVTSQITIDAGHPLQRQVMAWLVQHGLKNTNRLAIAPPLSARILKDDTASRNGIKSAEAADLEEKAKLIYVPDVGSYDFNFGSYRMRFEKSTVTKEASGAAPTQFPGEAAPEPSLPRKLDTIVLSCLSFWAGTKPLKLFLEHVRNANHTSDEAQTRIFRPNRDGWDLGVLKPRRTLDAVTLDAHIKDPLVKDIRDYLDPRTKQFYIRNGIPYRKGYLMYGPPGTGKTSFAAALAGEFNLNVYVCSISDRRMTDRMLEETFAQLPPSCVVLMEDIDCAGIKRETVPVAPKPSKSNKDPFKDPEPITLSGLLNVIDGVGASEGRILLMTSNAPDALDRALVRPGRIDKKILFGYASRSVAAMMFTRIFSQPAEQVLDGEAAAAPFEDVPRLAREFAEQIPAGAITPAEIQGHLLSNRTDPVVAVAAAAAFVADTLDAKQNGTNVANFEAKLGPRAPVPEKEDEKKDEKEDKKEDEKADEKADEKEDEDVD</sequence>
<dbReference type="InterPro" id="IPR027417">
    <property type="entry name" value="P-loop_NTPase"/>
</dbReference>
<dbReference type="InterPro" id="IPR057495">
    <property type="entry name" value="AAA_lid_BCS1"/>
</dbReference>
<dbReference type="InterPro" id="IPR003960">
    <property type="entry name" value="ATPase_AAA_CS"/>
</dbReference>
<evidence type="ECO:0000256" key="10">
    <source>
        <dbReference type="ARBA" id="ARBA00023136"/>
    </source>
</evidence>
<feature type="compositionally biased region" description="Basic and acidic residues" evidence="13">
    <location>
        <begin position="541"/>
        <end position="567"/>
    </location>
</feature>
<protein>
    <recommendedName>
        <fullName evidence="19">AAA+ ATPase domain-containing protein</fullName>
    </recommendedName>
</protein>
<keyword evidence="3" id="KW-0812">Transmembrane</keyword>
<reference evidence="16" key="1">
    <citation type="submission" date="2021-12" db="EMBL/GenBank/DDBJ databases">
        <title>Black yeast isolated from Biological Soil Crust.</title>
        <authorList>
            <person name="Kurbessoian T."/>
        </authorList>
    </citation>
    <scope>NUCLEOTIDE SEQUENCE</scope>
    <source>
        <strain evidence="16">CCFEE 5208</strain>
    </source>
</reference>
<dbReference type="EMBL" id="JAUJLE010000030">
    <property type="protein sequence ID" value="KAK1002810.1"/>
    <property type="molecule type" value="Genomic_DNA"/>
</dbReference>
<keyword evidence="10" id="KW-0472">Membrane</keyword>
<evidence type="ECO:0000256" key="1">
    <source>
        <dbReference type="ARBA" id="ARBA00004434"/>
    </source>
</evidence>
<keyword evidence="4 12" id="KW-0547">Nucleotide-binding</keyword>
<evidence type="ECO:0000256" key="3">
    <source>
        <dbReference type="ARBA" id="ARBA00022692"/>
    </source>
</evidence>
<dbReference type="Pfam" id="PF00004">
    <property type="entry name" value="AAA"/>
    <property type="match status" value="1"/>
</dbReference>
<dbReference type="AlphaFoldDB" id="A0AAN6KWH1"/>
<proteinExistence type="inferred from homology"/>
<name>A0AAN6KWH1_9PEZI</name>
<keyword evidence="6" id="KW-0378">Hydrolase</keyword>
<keyword evidence="9" id="KW-0496">Mitochondrion</keyword>
<keyword evidence="7 12" id="KW-0067">ATP-binding</keyword>
<dbReference type="PROSITE" id="PS00674">
    <property type="entry name" value="AAA"/>
    <property type="match status" value="1"/>
</dbReference>
<evidence type="ECO:0000313" key="16">
    <source>
        <dbReference type="EMBL" id="KAK0323131.1"/>
    </source>
</evidence>
<evidence type="ECO:0000256" key="11">
    <source>
        <dbReference type="ARBA" id="ARBA00048778"/>
    </source>
</evidence>
<feature type="region of interest" description="Disordered" evidence="13">
    <location>
        <begin position="530"/>
        <end position="574"/>
    </location>
</feature>
<evidence type="ECO:0000256" key="5">
    <source>
        <dbReference type="ARBA" id="ARBA00022792"/>
    </source>
</evidence>
<evidence type="ECO:0000256" key="13">
    <source>
        <dbReference type="SAM" id="MobiDB-lite"/>
    </source>
</evidence>
<feature type="domain" description="BCS1 N-terminal" evidence="15">
    <location>
        <begin position="61"/>
        <end position="265"/>
    </location>
</feature>
<evidence type="ECO:0000256" key="6">
    <source>
        <dbReference type="ARBA" id="ARBA00022801"/>
    </source>
</evidence>
<dbReference type="InterPro" id="IPR014851">
    <property type="entry name" value="BCS1_N"/>
</dbReference>
<evidence type="ECO:0000256" key="2">
    <source>
        <dbReference type="ARBA" id="ARBA00007448"/>
    </source>
</evidence>
<evidence type="ECO:0000256" key="7">
    <source>
        <dbReference type="ARBA" id="ARBA00022840"/>
    </source>
</evidence>
<dbReference type="InterPro" id="IPR003959">
    <property type="entry name" value="ATPase_AAA_core"/>
</dbReference>
<dbReference type="Proteomes" id="UP001168146">
    <property type="component" value="Unassembled WGS sequence"/>
</dbReference>
<dbReference type="Gene3D" id="3.40.50.300">
    <property type="entry name" value="P-loop containing nucleotide triphosphate hydrolases"/>
    <property type="match status" value="1"/>
</dbReference>
<evidence type="ECO:0000256" key="12">
    <source>
        <dbReference type="RuleBase" id="RU003651"/>
    </source>
</evidence>
<accession>A0AAN6KWH1</accession>
<dbReference type="SMART" id="SM00382">
    <property type="entry name" value="AAA"/>
    <property type="match status" value="1"/>
</dbReference>
<dbReference type="Pfam" id="PF08740">
    <property type="entry name" value="BCS1_N"/>
    <property type="match status" value="1"/>
</dbReference>